<proteinExistence type="predicted"/>
<keyword evidence="1" id="KW-1133">Transmembrane helix</keyword>
<feature type="transmembrane region" description="Helical" evidence="1">
    <location>
        <begin position="51"/>
        <end position="73"/>
    </location>
</feature>
<keyword evidence="3" id="KW-1185">Reference proteome</keyword>
<evidence type="ECO:0000313" key="3">
    <source>
        <dbReference type="Proteomes" id="UP000199062"/>
    </source>
</evidence>
<sequence>MMDLLVLAAAFVLLIAGVVGSVTPQLPGAPFSIAGVLVYWWGSGFSEPGTLVLALLVVAGFVTWAVDWLGGVVGAKVGGASTKTAIAAGLVGLILFFATGLGPIGLVLGVAGTVFALEFYRQQDARASAKAAAITTAAMLGSAVVQALLTGSILLAMVAVWAF</sequence>
<dbReference type="EMBL" id="FOZK01000003">
    <property type="protein sequence ID" value="SFS05755.1"/>
    <property type="molecule type" value="Genomic_DNA"/>
</dbReference>
<protein>
    <recommendedName>
        <fullName evidence="4">DUF456 domain-containing protein</fullName>
    </recommendedName>
</protein>
<evidence type="ECO:0008006" key="4">
    <source>
        <dbReference type="Google" id="ProtNLM"/>
    </source>
</evidence>
<evidence type="ECO:0000313" key="2">
    <source>
        <dbReference type="EMBL" id="SFS05755.1"/>
    </source>
</evidence>
<organism evidence="2 3">
    <name type="scientific">Halomicrobium zhouii</name>
    <dbReference type="NCBI Taxonomy" id="767519"/>
    <lineage>
        <taxon>Archaea</taxon>
        <taxon>Methanobacteriati</taxon>
        <taxon>Methanobacteriota</taxon>
        <taxon>Stenosarchaea group</taxon>
        <taxon>Halobacteria</taxon>
        <taxon>Halobacteriales</taxon>
        <taxon>Haloarculaceae</taxon>
        <taxon>Halomicrobium</taxon>
    </lineage>
</organism>
<dbReference type="Proteomes" id="UP000199062">
    <property type="component" value="Unassembled WGS sequence"/>
</dbReference>
<dbReference type="OrthoDB" id="206263at2157"/>
<name>A0A1I6LQJ4_9EURY</name>
<dbReference type="STRING" id="767519.SAMN05216559_2915"/>
<dbReference type="AlphaFoldDB" id="A0A1I6LQJ4"/>
<accession>A0A1I6LQJ4</accession>
<evidence type="ECO:0000256" key="1">
    <source>
        <dbReference type="SAM" id="Phobius"/>
    </source>
</evidence>
<dbReference type="Pfam" id="PF04306">
    <property type="entry name" value="DUF456"/>
    <property type="match status" value="1"/>
</dbReference>
<feature type="transmembrane region" description="Helical" evidence="1">
    <location>
        <begin position="137"/>
        <end position="162"/>
    </location>
</feature>
<keyword evidence="1" id="KW-0472">Membrane</keyword>
<dbReference type="InterPro" id="IPR007403">
    <property type="entry name" value="DUF456"/>
</dbReference>
<keyword evidence="1" id="KW-0812">Transmembrane</keyword>
<gene>
    <name evidence="2" type="ORF">SAMN05216559_2915</name>
</gene>
<dbReference type="RefSeq" id="WP_089817280.1">
    <property type="nucleotide sequence ID" value="NZ_FOZK01000003.1"/>
</dbReference>
<reference evidence="2 3" key="1">
    <citation type="submission" date="2016-10" db="EMBL/GenBank/DDBJ databases">
        <authorList>
            <person name="de Groot N.N."/>
        </authorList>
    </citation>
    <scope>NUCLEOTIDE SEQUENCE [LARGE SCALE GENOMIC DNA]</scope>
    <source>
        <strain evidence="2 3">CGMCC 1.10457</strain>
    </source>
</reference>
<feature type="transmembrane region" description="Helical" evidence="1">
    <location>
        <begin position="85"/>
        <end position="117"/>
    </location>
</feature>